<comment type="subcellular location">
    <subcellularLocation>
        <location evidence="1">Membrane</location>
    </subcellularLocation>
</comment>
<dbReference type="GO" id="GO:0008270">
    <property type="term" value="F:zinc ion binding"/>
    <property type="evidence" value="ECO:0007669"/>
    <property type="project" value="UniProtKB-KW"/>
</dbReference>
<dbReference type="FunCoup" id="H3A986">
    <property type="interactions" value="616"/>
</dbReference>
<dbReference type="STRING" id="7897.ENSLACP00000006207"/>
<dbReference type="EMBL" id="AFYH01220797">
    <property type="status" value="NOT_ANNOTATED_CDS"/>
    <property type="molecule type" value="Genomic_DNA"/>
</dbReference>
<keyword evidence="2" id="KW-0812">Transmembrane</keyword>
<keyword evidence="5" id="KW-0862">Zinc</keyword>
<reference evidence="10" key="3">
    <citation type="submission" date="2025-09" db="UniProtKB">
        <authorList>
            <consortium name="Ensembl"/>
        </authorList>
    </citation>
    <scope>IDENTIFICATION</scope>
</reference>
<dbReference type="Gene3D" id="3.30.40.10">
    <property type="entry name" value="Zinc/RING finger domain, C3HC4 (zinc finger)"/>
    <property type="match status" value="1"/>
</dbReference>
<dbReference type="Ensembl" id="ENSLACT00000006259.1">
    <property type="protein sequence ID" value="ENSLACP00000006207.1"/>
    <property type="gene ID" value="ENSLACG00000005504.1"/>
</dbReference>
<dbReference type="HOGENOM" id="CLU_049329_1_0_1"/>
<dbReference type="InParanoid" id="H3A986"/>
<dbReference type="OMA" id="GAQAYPK"/>
<dbReference type="InterPro" id="IPR001841">
    <property type="entry name" value="Znf_RING"/>
</dbReference>
<dbReference type="InterPro" id="IPR051073">
    <property type="entry name" value="ZNRF3_Arkadia_E3_ligases"/>
</dbReference>
<keyword evidence="7" id="KW-0472">Membrane</keyword>
<dbReference type="eggNOG" id="KOG0800">
    <property type="taxonomic scope" value="Eukaryota"/>
</dbReference>
<keyword evidence="3" id="KW-0479">Metal-binding</keyword>
<evidence type="ECO:0000313" key="11">
    <source>
        <dbReference type="Proteomes" id="UP000008672"/>
    </source>
</evidence>
<proteinExistence type="predicted"/>
<evidence type="ECO:0000259" key="9">
    <source>
        <dbReference type="PROSITE" id="PS50089"/>
    </source>
</evidence>
<dbReference type="EMBL" id="AFYH01220794">
    <property type="status" value="NOT_ANNOTATED_CDS"/>
    <property type="molecule type" value="Genomic_DNA"/>
</dbReference>
<keyword evidence="11" id="KW-1185">Reference proteome</keyword>
<accession>H3A986</accession>
<reference evidence="10" key="2">
    <citation type="submission" date="2025-08" db="UniProtKB">
        <authorList>
            <consortium name="Ensembl"/>
        </authorList>
    </citation>
    <scope>IDENTIFICATION</scope>
</reference>
<evidence type="ECO:0000313" key="10">
    <source>
        <dbReference type="Ensembl" id="ENSLACP00000006207.1"/>
    </source>
</evidence>
<feature type="domain" description="RING-type" evidence="9">
    <location>
        <begin position="291"/>
        <end position="332"/>
    </location>
</feature>
<protein>
    <submittedName>
        <fullName evidence="10">Ring finger protein 215</fullName>
    </submittedName>
</protein>
<organism evidence="10 11">
    <name type="scientific">Latimeria chalumnae</name>
    <name type="common">Coelacanth</name>
    <dbReference type="NCBI Taxonomy" id="7897"/>
    <lineage>
        <taxon>Eukaryota</taxon>
        <taxon>Metazoa</taxon>
        <taxon>Chordata</taxon>
        <taxon>Craniata</taxon>
        <taxon>Vertebrata</taxon>
        <taxon>Euteleostomi</taxon>
        <taxon>Coelacanthiformes</taxon>
        <taxon>Coelacanthidae</taxon>
        <taxon>Latimeria</taxon>
    </lineage>
</organism>
<dbReference type="CDD" id="cd16670">
    <property type="entry name" value="RING-H2_RNF215"/>
    <property type="match status" value="1"/>
</dbReference>
<dbReference type="FunFam" id="3.30.40.10:FF:000009">
    <property type="entry name" value="E3 ubiquitin-protein ligase RNF130"/>
    <property type="match status" value="1"/>
</dbReference>
<evidence type="ECO:0000256" key="4">
    <source>
        <dbReference type="ARBA" id="ARBA00022771"/>
    </source>
</evidence>
<dbReference type="EMBL" id="AFYH01220792">
    <property type="status" value="NOT_ANNOTATED_CDS"/>
    <property type="molecule type" value="Genomic_DNA"/>
</dbReference>
<dbReference type="PANTHER" id="PTHR16200">
    <property type="entry name" value="RING ZINC FINGER"/>
    <property type="match status" value="1"/>
</dbReference>
<dbReference type="AlphaFoldDB" id="H3A986"/>
<dbReference type="GO" id="GO:0016020">
    <property type="term" value="C:membrane"/>
    <property type="evidence" value="ECO:0007669"/>
    <property type="project" value="UniProtKB-SubCell"/>
</dbReference>
<dbReference type="GeneTree" id="ENSGT00940000159671"/>
<evidence type="ECO:0000256" key="3">
    <source>
        <dbReference type="ARBA" id="ARBA00022723"/>
    </source>
</evidence>
<evidence type="ECO:0000256" key="7">
    <source>
        <dbReference type="ARBA" id="ARBA00023136"/>
    </source>
</evidence>
<gene>
    <name evidence="10" type="primary">RNF215</name>
</gene>
<dbReference type="SUPFAM" id="SSF57850">
    <property type="entry name" value="RING/U-box"/>
    <property type="match status" value="1"/>
</dbReference>
<dbReference type="EMBL" id="AFYH01220793">
    <property type="status" value="NOT_ANNOTATED_CDS"/>
    <property type="molecule type" value="Genomic_DNA"/>
</dbReference>
<evidence type="ECO:0000256" key="1">
    <source>
        <dbReference type="ARBA" id="ARBA00004370"/>
    </source>
</evidence>
<dbReference type="EMBL" id="AFYH01220796">
    <property type="status" value="NOT_ANNOTATED_CDS"/>
    <property type="molecule type" value="Genomic_DNA"/>
</dbReference>
<sequence>MVEIFLEDAGATEAGLDLKGSNYRLQGAVLEPQRDNLAGELGPKAGLEVGQSPNQEILQGALRLVEDEDSSVSLEKAKDWIGVVPVGMEETETKGSSKQESFAAAVLNKMKRALVLGASALLILALNQSAIREIDVSQVLSKPVIAIHASENVTKLLGALLRGLRATATVTYKTIVPDNLLQGVTLTLWSTCGWSRGGVYGEWQGVICTGENSSQVQKYLQQLWNSIILVASVLCTGVILQARWQYRQNQSNEDTEVNLKQDILKCVSRLKTRKYHPYKKRRRQLTEIESCAVCLDHFHKNQCLRVLPCLHEFHRDCVDPWLLLQQTCPLCKRNILGNFSGEN</sequence>
<name>H3A986_LATCH</name>
<dbReference type="Bgee" id="ENSLACG00000005504">
    <property type="expression patterns" value="Expressed in chordate pharynx and 6 other cell types or tissues"/>
</dbReference>
<evidence type="ECO:0000256" key="8">
    <source>
        <dbReference type="PROSITE-ProRule" id="PRU00175"/>
    </source>
</evidence>
<evidence type="ECO:0000256" key="5">
    <source>
        <dbReference type="ARBA" id="ARBA00022833"/>
    </source>
</evidence>
<dbReference type="FunFam" id="3.50.30.30:FF:000031">
    <property type="entry name" value="RING finger protein 215"/>
    <property type="match status" value="1"/>
</dbReference>
<reference evidence="11" key="1">
    <citation type="submission" date="2011-08" db="EMBL/GenBank/DDBJ databases">
        <title>The draft genome of Latimeria chalumnae.</title>
        <authorList>
            <person name="Di Palma F."/>
            <person name="Alfoldi J."/>
            <person name="Johnson J."/>
            <person name="Berlin A."/>
            <person name="Gnerre S."/>
            <person name="Jaffe D."/>
            <person name="MacCallum I."/>
            <person name="Young S."/>
            <person name="Walker B.J."/>
            <person name="Lander E."/>
            <person name="Lindblad-Toh K."/>
        </authorList>
    </citation>
    <scope>NUCLEOTIDE SEQUENCE [LARGE SCALE GENOMIC DNA]</scope>
    <source>
        <strain evidence="11">Wild caught</strain>
    </source>
</reference>
<keyword evidence="4 8" id="KW-0863">Zinc-finger</keyword>
<dbReference type="Proteomes" id="UP000008672">
    <property type="component" value="Unassembled WGS sequence"/>
</dbReference>
<dbReference type="Pfam" id="PF13639">
    <property type="entry name" value="zf-RING_2"/>
    <property type="match status" value="1"/>
</dbReference>
<dbReference type="PROSITE" id="PS50089">
    <property type="entry name" value="ZF_RING_2"/>
    <property type="match status" value="1"/>
</dbReference>
<dbReference type="SMART" id="SM00184">
    <property type="entry name" value="RING"/>
    <property type="match status" value="1"/>
</dbReference>
<evidence type="ECO:0000256" key="6">
    <source>
        <dbReference type="ARBA" id="ARBA00022989"/>
    </source>
</evidence>
<keyword evidence="6" id="KW-1133">Transmembrane helix</keyword>
<dbReference type="Gene3D" id="3.50.30.30">
    <property type="match status" value="1"/>
</dbReference>
<dbReference type="EMBL" id="AFYH01220795">
    <property type="status" value="NOT_ANNOTATED_CDS"/>
    <property type="molecule type" value="Genomic_DNA"/>
</dbReference>
<dbReference type="InterPro" id="IPR013083">
    <property type="entry name" value="Znf_RING/FYVE/PHD"/>
</dbReference>
<evidence type="ECO:0000256" key="2">
    <source>
        <dbReference type="ARBA" id="ARBA00022692"/>
    </source>
</evidence>